<keyword evidence="3 6" id="KW-1133">Transmembrane helix</keyword>
<dbReference type="OrthoDB" id="3358017at2759"/>
<evidence type="ECO:0000256" key="5">
    <source>
        <dbReference type="SAM" id="MobiDB-lite"/>
    </source>
</evidence>
<dbReference type="PANTHER" id="PTHR31465">
    <property type="entry name" value="PROTEIN RTA1-RELATED"/>
    <property type="match status" value="1"/>
</dbReference>
<proteinExistence type="predicted"/>
<dbReference type="Pfam" id="PF04479">
    <property type="entry name" value="RTA1"/>
    <property type="match status" value="1"/>
</dbReference>
<evidence type="ECO:0000256" key="2">
    <source>
        <dbReference type="ARBA" id="ARBA00022692"/>
    </source>
</evidence>
<dbReference type="GO" id="GO:0005886">
    <property type="term" value="C:plasma membrane"/>
    <property type="evidence" value="ECO:0007669"/>
    <property type="project" value="TreeGrafter"/>
</dbReference>
<sequence length="309" mass="34699">MSSSNSTDNNQQQLQYNYIPTEWIAITFLSLFGLSTFVHTIQAFRSRLWWLFPSAVFCGLLELTGWSGRLWSSQNPFIQNPFIIQGYRAVCLVVAPTPLVAANFILLGRIIRRLGPQYSRLTPRRYTIIFVSCDIISLVVQGLGGGVASGSQTSQSQANLGAHIALGGTVFQLVSIVVYCALAAEFLARYTWDRPVRRSVPVPNEVLRGTPDKRLNRMLQAMLVMTIFILIRTIYRVIEFVSGWNGKIISTQWLFNVFDATMICLAMFTLNVFHPGIYLRGDDFPSPTSSEGTVREDRLQTTLNTEKAV</sequence>
<accession>A0A9P5MUA3</accession>
<feature type="transmembrane region" description="Helical" evidence="6">
    <location>
        <begin position="164"/>
        <end position="188"/>
    </location>
</feature>
<feature type="transmembrane region" description="Helical" evidence="6">
    <location>
        <begin position="48"/>
        <end position="66"/>
    </location>
</feature>
<evidence type="ECO:0000256" key="1">
    <source>
        <dbReference type="ARBA" id="ARBA00004141"/>
    </source>
</evidence>
<comment type="subcellular location">
    <subcellularLocation>
        <location evidence="1">Membrane</location>
        <topology evidence="1">Multi-pass membrane protein</topology>
    </subcellularLocation>
</comment>
<feature type="transmembrane region" description="Helical" evidence="6">
    <location>
        <begin position="253"/>
        <end position="273"/>
    </location>
</feature>
<keyword evidence="2 6" id="KW-0812">Transmembrane</keyword>
<comment type="caution">
    <text evidence="7">The sequence shown here is derived from an EMBL/GenBank/DDBJ whole genome shotgun (WGS) entry which is preliminary data.</text>
</comment>
<feature type="transmembrane region" description="Helical" evidence="6">
    <location>
        <begin position="23"/>
        <end position="41"/>
    </location>
</feature>
<feature type="transmembrane region" description="Helical" evidence="6">
    <location>
        <begin position="86"/>
        <end position="106"/>
    </location>
</feature>
<organism evidence="7 8">
    <name type="scientific">Russula ochroleuca</name>
    <dbReference type="NCBI Taxonomy" id="152965"/>
    <lineage>
        <taxon>Eukaryota</taxon>
        <taxon>Fungi</taxon>
        <taxon>Dikarya</taxon>
        <taxon>Basidiomycota</taxon>
        <taxon>Agaricomycotina</taxon>
        <taxon>Agaricomycetes</taxon>
        <taxon>Russulales</taxon>
        <taxon>Russulaceae</taxon>
        <taxon>Russula</taxon>
    </lineage>
</organism>
<name>A0A9P5MUA3_9AGAM</name>
<protein>
    <submittedName>
        <fullName evidence="7">RTA1-domain-containing protein</fullName>
    </submittedName>
</protein>
<evidence type="ECO:0000256" key="4">
    <source>
        <dbReference type="ARBA" id="ARBA00023136"/>
    </source>
</evidence>
<keyword evidence="4 6" id="KW-0472">Membrane</keyword>
<gene>
    <name evidence="7" type="ORF">DFH94DRAFT_798347</name>
</gene>
<dbReference type="Proteomes" id="UP000759537">
    <property type="component" value="Unassembled WGS sequence"/>
</dbReference>
<reference evidence="7" key="1">
    <citation type="submission" date="2019-10" db="EMBL/GenBank/DDBJ databases">
        <authorList>
            <consortium name="DOE Joint Genome Institute"/>
            <person name="Kuo A."/>
            <person name="Miyauchi S."/>
            <person name="Kiss E."/>
            <person name="Drula E."/>
            <person name="Kohler A."/>
            <person name="Sanchez-Garcia M."/>
            <person name="Andreopoulos B."/>
            <person name="Barry K.W."/>
            <person name="Bonito G."/>
            <person name="Buee M."/>
            <person name="Carver A."/>
            <person name="Chen C."/>
            <person name="Cichocki N."/>
            <person name="Clum A."/>
            <person name="Culley D."/>
            <person name="Crous P.W."/>
            <person name="Fauchery L."/>
            <person name="Girlanda M."/>
            <person name="Hayes R."/>
            <person name="Keri Z."/>
            <person name="LaButti K."/>
            <person name="Lipzen A."/>
            <person name="Lombard V."/>
            <person name="Magnuson J."/>
            <person name="Maillard F."/>
            <person name="Morin E."/>
            <person name="Murat C."/>
            <person name="Nolan M."/>
            <person name="Ohm R."/>
            <person name="Pangilinan J."/>
            <person name="Pereira M."/>
            <person name="Perotto S."/>
            <person name="Peter M."/>
            <person name="Riley R."/>
            <person name="Sitrit Y."/>
            <person name="Stielow B."/>
            <person name="Szollosi G."/>
            <person name="Zifcakova L."/>
            <person name="Stursova M."/>
            <person name="Spatafora J.W."/>
            <person name="Tedersoo L."/>
            <person name="Vaario L.-M."/>
            <person name="Yamada A."/>
            <person name="Yan M."/>
            <person name="Wang P."/>
            <person name="Xu J."/>
            <person name="Bruns T."/>
            <person name="Baldrian P."/>
            <person name="Vilgalys R."/>
            <person name="Henrissat B."/>
            <person name="Grigoriev I.V."/>
            <person name="Hibbett D."/>
            <person name="Nagy L.G."/>
            <person name="Martin F.M."/>
        </authorList>
    </citation>
    <scope>NUCLEOTIDE SEQUENCE</scope>
    <source>
        <strain evidence="7">Prilba</strain>
    </source>
</reference>
<feature type="transmembrane region" description="Helical" evidence="6">
    <location>
        <begin position="218"/>
        <end position="238"/>
    </location>
</feature>
<evidence type="ECO:0000256" key="3">
    <source>
        <dbReference type="ARBA" id="ARBA00022989"/>
    </source>
</evidence>
<dbReference type="AlphaFoldDB" id="A0A9P5MUA3"/>
<evidence type="ECO:0000313" key="7">
    <source>
        <dbReference type="EMBL" id="KAF8478889.1"/>
    </source>
</evidence>
<dbReference type="EMBL" id="WHVB01000010">
    <property type="protein sequence ID" value="KAF8478889.1"/>
    <property type="molecule type" value="Genomic_DNA"/>
</dbReference>
<evidence type="ECO:0000313" key="8">
    <source>
        <dbReference type="Proteomes" id="UP000759537"/>
    </source>
</evidence>
<keyword evidence="8" id="KW-1185">Reference proteome</keyword>
<feature type="transmembrane region" description="Helical" evidence="6">
    <location>
        <begin position="126"/>
        <end position="144"/>
    </location>
</feature>
<dbReference type="InterPro" id="IPR007568">
    <property type="entry name" value="RTA1"/>
</dbReference>
<evidence type="ECO:0000256" key="6">
    <source>
        <dbReference type="SAM" id="Phobius"/>
    </source>
</evidence>
<feature type="compositionally biased region" description="Polar residues" evidence="5">
    <location>
        <begin position="300"/>
        <end position="309"/>
    </location>
</feature>
<reference evidence="7" key="2">
    <citation type="journal article" date="2020" name="Nat. Commun.">
        <title>Large-scale genome sequencing of mycorrhizal fungi provides insights into the early evolution of symbiotic traits.</title>
        <authorList>
            <person name="Miyauchi S."/>
            <person name="Kiss E."/>
            <person name="Kuo A."/>
            <person name="Drula E."/>
            <person name="Kohler A."/>
            <person name="Sanchez-Garcia M."/>
            <person name="Morin E."/>
            <person name="Andreopoulos B."/>
            <person name="Barry K.W."/>
            <person name="Bonito G."/>
            <person name="Buee M."/>
            <person name="Carver A."/>
            <person name="Chen C."/>
            <person name="Cichocki N."/>
            <person name="Clum A."/>
            <person name="Culley D."/>
            <person name="Crous P.W."/>
            <person name="Fauchery L."/>
            <person name="Girlanda M."/>
            <person name="Hayes R.D."/>
            <person name="Keri Z."/>
            <person name="LaButti K."/>
            <person name="Lipzen A."/>
            <person name="Lombard V."/>
            <person name="Magnuson J."/>
            <person name="Maillard F."/>
            <person name="Murat C."/>
            <person name="Nolan M."/>
            <person name="Ohm R.A."/>
            <person name="Pangilinan J."/>
            <person name="Pereira M.F."/>
            <person name="Perotto S."/>
            <person name="Peter M."/>
            <person name="Pfister S."/>
            <person name="Riley R."/>
            <person name="Sitrit Y."/>
            <person name="Stielow J.B."/>
            <person name="Szollosi G."/>
            <person name="Zifcakova L."/>
            <person name="Stursova M."/>
            <person name="Spatafora J.W."/>
            <person name="Tedersoo L."/>
            <person name="Vaario L.M."/>
            <person name="Yamada A."/>
            <person name="Yan M."/>
            <person name="Wang P."/>
            <person name="Xu J."/>
            <person name="Bruns T."/>
            <person name="Baldrian P."/>
            <person name="Vilgalys R."/>
            <person name="Dunand C."/>
            <person name="Henrissat B."/>
            <person name="Grigoriev I.V."/>
            <person name="Hibbett D."/>
            <person name="Nagy L.G."/>
            <person name="Martin F.M."/>
        </authorList>
    </citation>
    <scope>NUCLEOTIDE SEQUENCE</scope>
    <source>
        <strain evidence="7">Prilba</strain>
    </source>
</reference>
<feature type="region of interest" description="Disordered" evidence="5">
    <location>
        <begin position="286"/>
        <end position="309"/>
    </location>
</feature>
<dbReference type="PANTHER" id="PTHR31465:SF9">
    <property type="entry name" value="SPHINGOID LONG-CHAIN BASE TRANSPORTER RSB1"/>
    <property type="match status" value="1"/>
</dbReference>
<dbReference type="GO" id="GO:0000324">
    <property type="term" value="C:fungal-type vacuole"/>
    <property type="evidence" value="ECO:0007669"/>
    <property type="project" value="TreeGrafter"/>
</dbReference>